<proteinExistence type="predicted"/>
<protein>
    <submittedName>
        <fullName evidence="1">Uncharacterized protein</fullName>
    </submittedName>
</protein>
<name>A0A8S1R010_9CILI</name>
<gene>
    <name evidence="1" type="ORF">PSON_ATCC_30995.1.T1320016</name>
</gene>
<sequence length="50" mass="6265">MLKFKPFQVQQEDYINFNLINLLYFETFHLQMANKLFRLENEMILCKLFF</sequence>
<dbReference type="AlphaFoldDB" id="A0A8S1R010"/>
<reference evidence="1" key="1">
    <citation type="submission" date="2021-01" db="EMBL/GenBank/DDBJ databases">
        <authorList>
            <consortium name="Genoscope - CEA"/>
            <person name="William W."/>
        </authorList>
    </citation>
    <scope>NUCLEOTIDE SEQUENCE</scope>
</reference>
<evidence type="ECO:0000313" key="1">
    <source>
        <dbReference type="EMBL" id="CAD8121366.1"/>
    </source>
</evidence>
<dbReference type="EMBL" id="CAJJDN010000132">
    <property type="protein sequence ID" value="CAD8121366.1"/>
    <property type="molecule type" value="Genomic_DNA"/>
</dbReference>
<accession>A0A8S1R010</accession>
<dbReference type="Proteomes" id="UP000692954">
    <property type="component" value="Unassembled WGS sequence"/>
</dbReference>
<evidence type="ECO:0000313" key="2">
    <source>
        <dbReference type="Proteomes" id="UP000692954"/>
    </source>
</evidence>
<comment type="caution">
    <text evidence="1">The sequence shown here is derived from an EMBL/GenBank/DDBJ whole genome shotgun (WGS) entry which is preliminary data.</text>
</comment>
<organism evidence="1 2">
    <name type="scientific">Paramecium sonneborni</name>
    <dbReference type="NCBI Taxonomy" id="65129"/>
    <lineage>
        <taxon>Eukaryota</taxon>
        <taxon>Sar</taxon>
        <taxon>Alveolata</taxon>
        <taxon>Ciliophora</taxon>
        <taxon>Intramacronucleata</taxon>
        <taxon>Oligohymenophorea</taxon>
        <taxon>Peniculida</taxon>
        <taxon>Parameciidae</taxon>
        <taxon>Paramecium</taxon>
    </lineage>
</organism>
<keyword evidence="2" id="KW-1185">Reference proteome</keyword>